<dbReference type="EMBL" id="HBHQ01015978">
    <property type="protein sequence ID" value="CAD9818840.1"/>
    <property type="molecule type" value="Transcribed_RNA"/>
</dbReference>
<evidence type="ECO:0000256" key="2">
    <source>
        <dbReference type="SAM" id="SignalP"/>
    </source>
</evidence>
<feature type="region of interest" description="Disordered" evidence="1">
    <location>
        <begin position="655"/>
        <end position="690"/>
    </location>
</feature>
<keyword evidence="2" id="KW-0732">Signal</keyword>
<reference evidence="3" key="1">
    <citation type="submission" date="2021-01" db="EMBL/GenBank/DDBJ databases">
        <authorList>
            <person name="Corre E."/>
            <person name="Pelletier E."/>
            <person name="Niang G."/>
            <person name="Scheremetjew M."/>
            <person name="Finn R."/>
            <person name="Kale V."/>
            <person name="Holt S."/>
            <person name="Cochrane G."/>
            <person name="Meng A."/>
            <person name="Brown T."/>
            <person name="Cohen L."/>
        </authorList>
    </citation>
    <scope>NUCLEOTIDE SEQUENCE</scope>
    <source>
        <strain evidence="3">CCMP2084</strain>
    </source>
</reference>
<name>A0A7S2XNV0_9STRA</name>
<feature type="signal peptide" evidence="2">
    <location>
        <begin position="1"/>
        <end position="25"/>
    </location>
</feature>
<sequence>MRTRISTWMLLGTVALTTSPRQCWALDKKNDVIAETEREITAAGRMRRRLATDYDKNIQNSTQKSMDTLTVFRNQFETKLAQNVNPSDVKNYYREYAADSEQLDTENLEFVAQQKLDLEKDLLDVYSMYQMLDDRLTDEISEWNNVGNTEVISDIENLQERLSVNQDFIKKEMLSLRHDLEESITCSINSLQIQLDPSQLLFFSHRLRIVLNHAFRKYGVNVVANVSPEPVVWQKWSRELDDAIGLPQKDSPNSPDREDGFVYRSDVDNSMVNASLPPLGGDPRKGWNGGSLTIEANFLFTCNGGLCAQICEGDDCERRTLLSKDDDDSELLRNVTTLLNDGLTEIFTFYFPNHLTTSNDNLGVTCNLFGDWNIELGFSGFIIPDNLQSYQDYEEALQKLIAQQDRLMGTVYSRLNHYEAEWVRQYNREESVLLGCLRNADNKLEEIMSTEGGSGRKHKREWDIDVDACQGTFDENAEKFTTLYDDKTNNERYRFDQALLRIAGTHEKIAENLDIDLASRMDFRTELKELREVAQENIKAIERVRMKLAEIVKDNIICDIEGLTKEISGNDIANMAHSFMLSCNSAFRATGIDLKMKTISVKNICELVPNHSSCNSGNSLRKRPDRNTILRFTSKSTCRSCSNNDIREDRLRQLFSNARKRTPPTRGGRRPIADRTGATNDNTDNIDERTGEEIEKEMDELAKPENVDFFVNYVDAKFARNLMLRLGIRESSTSKDGINIKCFLDSEASLSRTN</sequence>
<accession>A0A7S2XNV0</accession>
<proteinExistence type="predicted"/>
<protein>
    <submittedName>
        <fullName evidence="3">Uncharacterized protein</fullName>
    </submittedName>
</protein>
<dbReference type="AlphaFoldDB" id="A0A7S2XNV0"/>
<organism evidence="3">
    <name type="scientific">Attheya septentrionalis</name>
    <dbReference type="NCBI Taxonomy" id="420275"/>
    <lineage>
        <taxon>Eukaryota</taxon>
        <taxon>Sar</taxon>
        <taxon>Stramenopiles</taxon>
        <taxon>Ochrophyta</taxon>
        <taxon>Bacillariophyta</taxon>
        <taxon>Coscinodiscophyceae</taxon>
        <taxon>Chaetocerotophycidae</taxon>
        <taxon>Chaetocerotales</taxon>
        <taxon>Attheyaceae</taxon>
        <taxon>Attheya</taxon>
    </lineage>
</organism>
<feature type="chain" id="PRO_5030734627" evidence="2">
    <location>
        <begin position="26"/>
        <end position="754"/>
    </location>
</feature>
<gene>
    <name evidence="3" type="ORF">ASEP1449_LOCUS10672</name>
</gene>
<feature type="compositionally biased region" description="Basic residues" evidence="1">
    <location>
        <begin position="658"/>
        <end position="669"/>
    </location>
</feature>
<evidence type="ECO:0000313" key="3">
    <source>
        <dbReference type="EMBL" id="CAD9818840.1"/>
    </source>
</evidence>
<evidence type="ECO:0000256" key="1">
    <source>
        <dbReference type="SAM" id="MobiDB-lite"/>
    </source>
</evidence>